<evidence type="ECO:0000313" key="3">
    <source>
        <dbReference type="Proteomes" id="UP000640531"/>
    </source>
</evidence>
<dbReference type="RefSeq" id="WP_190718299.1">
    <property type="nucleotide sequence ID" value="NZ_JACJST010000024.1"/>
</dbReference>
<feature type="compositionally biased region" description="Basic and acidic residues" evidence="1">
    <location>
        <begin position="23"/>
        <end position="37"/>
    </location>
</feature>
<name>A0ABR8FNJ5_9NOST</name>
<comment type="caution">
    <text evidence="2">The sequence shown here is derived from an EMBL/GenBank/DDBJ whole genome shotgun (WGS) entry which is preliminary data.</text>
</comment>
<protein>
    <submittedName>
        <fullName evidence="2">Uncharacterized protein</fullName>
    </submittedName>
</protein>
<proteinExistence type="predicted"/>
<dbReference type="Proteomes" id="UP000640531">
    <property type="component" value="Unassembled WGS sequence"/>
</dbReference>
<organism evidence="2 3">
    <name type="scientific">Anabaena lutea FACHB-196</name>
    <dbReference type="NCBI Taxonomy" id="2692881"/>
    <lineage>
        <taxon>Bacteria</taxon>
        <taxon>Bacillati</taxon>
        <taxon>Cyanobacteriota</taxon>
        <taxon>Cyanophyceae</taxon>
        <taxon>Nostocales</taxon>
        <taxon>Nostocaceae</taxon>
        <taxon>Anabaena</taxon>
    </lineage>
</organism>
<feature type="compositionally biased region" description="Basic and acidic residues" evidence="1">
    <location>
        <begin position="44"/>
        <end position="57"/>
    </location>
</feature>
<reference evidence="2 3" key="1">
    <citation type="journal article" date="2020" name="ISME J.">
        <title>Comparative genomics reveals insights into cyanobacterial evolution and habitat adaptation.</title>
        <authorList>
            <person name="Chen M.Y."/>
            <person name="Teng W.K."/>
            <person name="Zhao L."/>
            <person name="Hu C.X."/>
            <person name="Zhou Y.K."/>
            <person name="Han B.P."/>
            <person name="Song L.R."/>
            <person name="Shu W.S."/>
        </authorList>
    </citation>
    <scope>NUCLEOTIDE SEQUENCE [LARGE SCALE GENOMIC DNA]</scope>
    <source>
        <strain evidence="2 3">FACHB-196</strain>
    </source>
</reference>
<dbReference type="EMBL" id="JACJST010000024">
    <property type="protein sequence ID" value="MBD2570445.1"/>
    <property type="molecule type" value="Genomic_DNA"/>
</dbReference>
<evidence type="ECO:0000256" key="1">
    <source>
        <dbReference type="SAM" id="MobiDB-lite"/>
    </source>
</evidence>
<keyword evidence="3" id="KW-1185">Reference proteome</keyword>
<evidence type="ECO:0000313" key="2">
    <source>
        <dbReference type="EMBL" id="MBD2570445.1"/>
    </source>
</evidence>
<gene>
    <name evidence="2" type="ORF">H6G59_21610</name>
</gene>
<accession>A0ABR8FNJ5</accession>
<sequence>MEQSAANLADSLEQKEGAPQGKEIPEAKKVKEAEDAGKAASGGKDIDDPIDKTEDDS</sequence>
<feature type="region of interest" description="Disordered" evidence="1">
    <location>
        <begin position="1"/>
        <end position="57"/>
    </location>
</feature>